<dbReference type="Proteomes" id="UP001359559">
    <property type="component" value="Unassembled WGS sequence"/>
</dbReference>
<evidence type="ECO:0000313" key="2">
    <source>
        <dbReference type="EMBL" id="KAK7301003.1"/>
    </source>
</evidence>
<dbReference type="EMBL" id="JAYKXN010000003">
    <property type="protein sequence ID" value="KAK7301003.1"/>
    <property type="molecule type" value="Genomic_DNA"/>
</dbReference>
<sequence>MAWLMEPVVGVDGCETVGDERGSVCRAIDLSLPRLPPNYVPFHSRRPTQIRWRMMSRTLVPTPPCPPRLPPSSLLSLKLDTLPVKPPSPKNLKVQFRFIGLDQKDDKKNEQHDNEPNANEEEKTTGFRVQNAVLFPPEVENGRWPEDYSLSDHARLTVVFSPMRVPCTQLNS</sequence>
<organism evidence="2 3">
    <name type="scientific">Clitoria ternatea</name>
    <name type="common">Butterfly pea</name>
    <dbReference type="NCBI Taxonomy" id="43366"/>
    <lineage>
        <taxon>Eukaryota</taxon>
        <taxon>Viridiplantae</taxon>
        <taxon>Streptophyta</taxon>
        <taxon>Embryophyta</taxon>
        <taxon>Tracheophyta</taxon>
        <taxon>Spermatophyta</taxon>
        <taxon>Magnoliopsida</taxon>
        <taxon>eudicotyledons</taxon>
        <taxon>Gunneridae</taxon>
        <taxon>Pentapetalae</taxon>
        <taxon>rosids</taxon>
        <taxon>fabids</taxon>
        <taxon>Fabales</taxon>
        <taxon>Fabaceae</taxon>
        <taxon>Papilionoideae</taxon>
        <taxon>50 kb inversion clade</taxon>
        <taxon>NPAAA clade</taxon>
        <taxon>indigoferoid/millettioid clade</taxon>
        <taxon>Phaseoleae</taxon>
        <taxon>Clitoria</taxon>
    </lineage>
</organism>
<evidence type="ECO:0000313" key="3">
    <source>
        <dbReference type="Proteomes" id="UP001359559"/>
    </source>
</evidence>
<gene>
    <name evidence="2" type="ORF">RJT34_11857</name>
</gene>
<dbReference type="AlphaFoldDB" id="A0AAN9JND3"/>
<keyword evidence="3" id="KW-1185">Reference proteome</keyword>
<feature type="region of interest" description="Disordered" evidence="1">
    <location>
        <begin position="103"/>
        <end position="126"/>
    </location>
</feature>
<proteinExistence type="predicted"/>
<reference evidence="2 3" key="1">
    <citation type="submission" date="2024-01" db="EMBL/GenBank/DDBJ databases">
        <title>The genomes of 5 underutilized Papilionoideae crops provide insights into root nodulation and disease resistance.</title>
        <authorList>
            <person name="Yuan L."/>
        </authorList>
    </citation>
    <scope>NUCLEOTIDE SEQUENCE [LARGE SCALE GENOMIC DNA]</scope>
    <source>
        <strain evidence="2">LY-2023</strain>
        <tissue evidence="2">Leaf</tissue>
    </source>
</reference>
<protein>
    <submittedName>
        <fullName evidence="2">Uncharacterized protein</fullName>
    </submittedName>
</protein>
<name>A0AAN9JND3_CLITE</name>
<accession>A0AAN9JND3</accession>
<feature type="compositionally biased region" description="Basic and acidic residues" evidence="1">
    <location>
        <begin position="103"/>
        <end position="125"/>
    </location>
</feature>
<evidence type="ECO:0000256" key="1">
    <source>
        <dbReference type="SAM" id="MobiDB-lite"/>
    </source>
</evidence>
<comment type="caution">
    <text evidence="2">The sequence shown here is derived from an EMBL/GenBank/DDBJ whole genome shotgun (WGS) entry which is preliminary data.</text>
</comment>